<keyword evidence="6" id="KW-0206">Cytoskeleton</keyword>
<comment type="subcellular location">
    <subcellularLocation>
        <location evidence="2">Cytoplasm</location>
        <location evidence="2">Cytoskeleton</location>
        <location evidence="2">Cilium axoneme</location>
    </subcellularLocation>
    <subcellularLocation>
        <location evidence="1">Cytoplasm</location>
        <location evidence="1">Cytoskeleton</location>
        <location evidence="1">Cilium basal body</location>
    </subcellularLocation>
</comment>
<dbReference type="GO" id="GO:0060271">
    <property type="term" value="P:cilium assembly"/>
    <property type="evidence" value="ECO:0007669"/>
    <property type="project" value="TreeGrafter"/>
</dbReference>
<dbReference type="Pfam" id="PF17749">
    <property type="entry name" value="MIP-T3_C"/>
    <property type="match status" value="1"/>
</dbReference>
<feature type="region of interest" description="Disordered" evidence="9">
    <location>
        <begin position="317"/>
        <end position="353"/>
    </location>
</feature>
<name>A0A077Z2C4_TRITR</name>
<dbReference type="InterPro" id="IPR040468">
    <property type="entry name" value="TRAF3IP1_N"/>
</dbReference>
<evidence type="ECO:0000256" key="2">
    <source>
        <dbReference type="ARBA" id="ARBA00004430"/>
    </source>
</evidence>
<keyword evidence="5" id="KW-0175">Coiled coil</keyword>
<dbReference type="GO" id="GO:0036064">
    <property type="term" value="C:ciliary basal body"/>
    <property type="evidence" value="ECO:0007669"/>
    <property type="project" value="TreeGrafter"/>
</dbReference>
<dbReference type="GO" id="GO:0042073">
    <property type="term" value="P:intraciliary transport"/>
    <property type="evidence" value="ECO:0007669"/>
    <property type="project" value="TreeGrafter"/>
</dbReference>
<dbReference type="Pfam" id="PF10243">
    <property type="entry name" value="MIP-T3"/>
    <property type="match status" value="1"/>
</dbReference>
<evidence type="ECO:0000259" key="11">
    <source>
        <dbReference type="Pfam" id="PF17749"/>
    </source>
</evidence>
<dbReference type="GO" id="GO:0030992">
    <property type="term" value="C:intraciliary transport particle B"/>
    <property type="evidence" value="ECO:0007669"/>
    <property type="project" value="TreeGrafter"/>
</dbReference>
<evidence type="ECO:0000256" key="6">
    <source>
        <dbReference type="ARBA" id="ARBA00023212"/>
    </source>
</evidence>
<evidence type="ECO:0000259" key="10">
    <source>
        <dbReference type="Pfam" id="PF10243"/>
    </source>
</evidence>
<evidence type="ECO:0000313" key="13">
    <source>
        <dbReference type="Proteomes" id="UP000030665"/>
    </source>
</evidence>
<dbReference type="STRING" id="36087.A0A077Z2C4"/>
<dbReference type="InterPro" id="IPR042576">
    <property type="entry name" value="TRAF3IP1_N_sf"/>
</dbReference>
<evidence type="ECO:0000256" key="3">
    <source>
        <dbReference type="ARBA" id="ARBA00022490"/>
    </source>
</evidence>
<dbReference type="GO" id="GO:0070507">
    <property type="term" value="P:regulation of microtubule cytoskeleton organization"/>
    <property type="evidence" value="ECO:0007669"/>
    <property type="project" value="TreeGrafter"/>
</dbReference>
<dbReference type="InterPro" id="IPR018799">
    <property type="entry name" value="TRAF3IP1"/>
</dbReference>
<gene>
    <name evidence="12" type="ORF">TTRE_0000289201</name>
</gene>
<feature type="region of interest" description="Disordered" evidence="9">
    <location>
        <begin position="119"/>
        <end position="175"/>
    </location>
</feature>
<accession>A0A077Z2C4</accession>
<evidence type="ECO:0000256" key="1">
    <source>
        <dbReference type="ARBA" id="ARBA00004120"/>
    </source>
</evidence>
<keyword evidence="7" id="KW-0966">Cell projection</keyword>
<comment type="similarity">
    <text evidence="8">Belongs to the TRAF3IP1 family.</text>
</comment>
<feature type="region of interest" description="Disordered" evidence="9">
    <location>
        <begin position="187"/>
        <end position="274"/>
    </location>
</feature>
<dbReference type="AlphaFoldDB" id="A0A077Z2C4"/>
<dbReference type="GO" id="GO:0008017">
    <property type="term" value="F:microtubule binding"/>
    <property type="evidence" value="ECO:0007669"/>
    <property type="project" value="InterPro"/>
</dbReference>
<dbReference type="PANTHER" id="PTHR31363">
    <property type="entry name" value="TRAF3-INTERACTING PROTEIN 1"/>
    <property type="match status" value="1"/>
</dbReference>
<dbReference type="Proteomes" id="UP000030665">
    <property type="component" value="Unassembled WGS sequence"/>
</dbReference>
<evidence type="ECO:0000256" key="7">
    <source>
        <dbReference type="ARBA" id="ARBA00023273"/>
    </source>
</evidence>
<dbReference type="GO" id="GO:0005930">
    <property type="term" value="C:axoneme"/>
    <property type="evidence" value="ECO:0007669"/>
    <property type="project" value="UniProtKB-SubCell"/>
</dbReference>
<evidence type="ECO:0000256" key="9">
    <source>
        <dbReference type="SAM" id="MobiDB-lite"/>
    </source>
</evidence>
<feature type="region of interest" description="Disordered" evidence="9">
    <location>
        <begin position="281"/>
        <end position="300"/>
    </location>
</feature>
<keyword evidence="13" id="KW-1185">Reference proteome</keyword>
<evidence type="ECO:0000256" key="5">
    <source>
        <dbReference type="ARBA" id="ARBA00023054"/>
    </source>
</evidence>
<feature type="domain" description="TRAF3-interacting protein 1 N-terminal" evidence="10">
    <location>
        <begin position="6"/>
        <end position="117"/>
    </location>
</feature>
<keyword evidence="3" id="KW-0963">Cytoplasm</keyword>
<reference evidence="12" key="2">
    <citation type="submission" date="2014-03" db="EMBL/GenBank/DDBJ databases">
        <title>The whipworm genome and dual-species transcriptomics of an intimate host-pathogen interaction.</title>
        <authorList>
            <person name="Foth B.J."/>
            <person name="Tsai I.J."/>
            <person name="Reid A.J."/>
            <person name="Bancroft A.J."/>
            <person name="Nichol S."/>
            <person name="Tracey A."/>
            <person name="Holroyd N."/>
            <person name="Cotton J.A."/>
            <person name="Stanley E.J."/>
            <person name="Zarowiecki M."/>
            <person name="Liu J.Z."/>
            <person name="Huckvale T."/>
            <person name="Cooper P.J."/>
            <person name="Grencis R.K."/>
            <person name="Berriman M."/>
        </authorList>
    </citation>
    <scope>NUCLEOTIDE SEQUENCE [LARGE SCALE GENOMIC DNA]</scope>
</reference>
<feature type="compositionally biased region" description="Basic and acidic residues" evidence="9">
    <location>
        <begin position="195"/>
        <end position="251"/>
    </location>
</feature>
<evidence type="ECO:0000256" key="4">
    <source>
        <dbReference type="ARBA" id="ARBA00022794"/>
    </source>
</evidence>
<feature type="compositionally biased region" description="Basic and acidic residues" evidence="9">
    <location>
        <begin position="156"/>
        <end position="168"/>
    </location>
</feature>
<evidence type="ECO:0000256" key="8">
    <source>
        <dbReference type="ARBA" id="ARBA00043971"/>
    </source>
</evidence>
<feature type="domain" description="TRAF3-interacting protein 1 C-terminal" evidence="11">
    <location>
        <begin position="413"/>
        <end position="558"/>
    </location>
</feature>
<organism evidence="12 13">
    <name type="scientific">Trichuris trichiura</name>
    <name type="common">Whipworm</name>
    <name type="synonym">Trichocephalus trichiurus</name>
    <dbReference type="NCBI Taxonomy" id="36087"/>
    <lineage>
        <taxon>Eukaryota</taxon>
        <taxon>Metazoa</taxon>
        <taxon>Ecdysozoa</taxon>
        <taxon>Nematoda</taxon>
        <taxon>Enoplea</taxon>
        <taxon>Dorylaimia</taxon>
        <taxon>Trichinellida</taxon>
        <taxon>Trichuridae</taxon>
        <taxon>Trichuris</taxon>
    </lineage>
</organism>
<protein>
    <submittedName>
        <fullName evidence="12">TRAF3 interacting protein 1</fullName>
    </submittedName>
</protein>
<evidence type="ECO:0000313" key="12">
    <source>
        <dbReference type="EMBL" id="CDW54622.1"/>
    </source>
</evidence>
<dbReference type="InterPro" id="IPR041476">
    <property type="entry name" value="TRAF3IP1_C"/>
</dbReference>
<dbReference type="Gene3D" id="1.10.418.50">
    <property type="entry name" value="Microtubule-binding protein MIP-T3"/>
    <property type="match status" value="1"/>
</dbReference>
<proteinExistence type="inferred from homology"/>
<sequence length="559" mass="62952">MGDLAFVRPTQKALRHLVDKTPLTEKLLSRPPFQYIRSIVASVIRSTGYMANLFSNADLYSKELVNKEFKLLFLRNVIAAVEQTLNKTVEAKPGKIIAGLEPEVTNKFLQDLAEAAIKHRRRKKSQEKELVTEHADSGNKKESKAVMAKPCVNDKPTTEKGYEKDKGKVSKNKPAFDVNISKETIANKGKGVMENNKRHERLKDSSDYATEKELRRTERSKIISDQATEKEKFRNGRRRSSTDKKKEEQTKQPDAVMARRAASITPKDTALTKAQEPLVVEQKEAEDEEEAQTTLPAVLPSEEVSDFSMFDVLKPQVKSSEASALKPKVIATPTEEEPPKRPPSRPSTARTAPPRVVSAIVEEPPVGINTLKPAKTQVIPSSEAVMGENDEGTDLWATVVPSERIIANGGTPENGGRLVHKILETKRQLEEQVPLADQSPGYFMVTDDEELIRIKQLTAKLMQMVQQYAKNVQATSSNFGLLVESAQNLDKEWQGYRKETEALTKRLEEIKQQEDPVEASLNEQLSRLEQDIQKRLHIIHTLRRRLLENEAKLCKLLEQ</sequence>
<dbReference type="OrthoDB" id="10258914at2759"/>
<dbReference type="PANTHER" id="PTHR31363:SF0">
    <property type="entry name" value="TRAF3-INTERACTING PROTEIN 1"/>
    <property type="match status" value="1"/>
</dbReference>
<feature type="compositionally biased region" description="Basic and acidic residues" evidence="9">
    <location>
        <begin position="126"/>
        <end position="144"/>
    </location>
</feature>
<reference evidence="12" key="1">
    <citation type="submission" date="2014-01" db="EMBL/GenBank/DDBJ databases">
        <authorList>
            <person name="Aslett M."/>
        </authorList>
    </citation>
    <scope>NUCLEOTIDE SEQUENCE</scope>
</reference>
<keyword evidence="4" id="KW-0970">Cilium biogenesis/degradation</keyword>
<dbReference type="EMBL" id="HG805908">
    <property type="protein sequence ID" value="CDW54622.1"/>
    <property type="molecule type" value="Genomic_DNA"/>
</dbReference>